<organism evidence="10 11">
    <name type="scientific">Saprolegnia diclina (strain VS20)</name>
    <dbReference type="NCBI Taxonomy" id="1156394"/>
    <lineage>
        <taxon>Eukaryota</taxon>
        <taxon>Sar</taxon>
        <taxon>Stramenopiles</taxon>
        <taxon>Oomycota</taxon>
        <taxon>Saprolegniomycetes</taxon>
        <taxon>Saprolegniales</taxon>
        <taxon>Saprolegniaceae</taxon>
        <taxon>Saprolegnia</taxon>
    </lineage>
</organism>
<dbReference type="InterPro" id="IPR035563">
    <property type="entry name" value="SF3As1_ubi"/>
</dbReference>
<comment type="subcellular location">
    <subcellularLocation>
        <location evidence="1">Nucleus</location>
    </subcellularLocation>
</comment>
<dbReference type="RefSeq" id="XP_008616178.1">
    <property type="nucleotide sequence ID" value="XM_008617956.1"/>
</dbReference>
<dbReference type="VEuPathDB" id="FungiDB:SDRG_11902"/>
<evidence type="ECO:0000256" key="7">
    <source>
        <dbReference type="SAM" id="MobiDB-lite"/>
    </source>
</evidence>
<feature type="compositionally biased region" description="Low complexity" evidence="7">
    <location>
        <begin position="305"/>
        <end position="317"/>
    </location>
</feature>
<dbReference type="GeneID" id="19952629"/>
<dbReference type="GO" id="GO:0045292">
    <property type="term" value="P:mRNA cis splicing, via spliceosome"/>
    <property type="evidence" value="ECO:0007669"/>
    <property type="project" value="InterPro"/>
</dbReference>
<dbReference type="Pfam" id="PF01805">
    <property type="entry name" value="Surp"/>
    <property type="match status" value="2"/>
</dbReference>
<evidence type="ECO:0000256" key="5">
    <source>
        <dbReference type="ARBA" id="ARBA00023187"/>
    </source>
</evidence>
<feature type="region of interest" description="Disordered" evidence="7">
    <location>
        <begin position="473"/>
        <end position="493"/>
    </location>
</feature>
<protein>
    <recommendedName>
        <fullName evidence="12">SURP motif domain-containing protein</fullName>
    </recommendedName>
</protein>
<dbReference type="Gene3D" id="3.10.20.90">
    <property type="entry name" value="Phosphatidylinositol 3-kinase Catalytic Subunit, Chain A, domain 1"/>
    <property type="match status" value="1"/>
</dbReference>
<sequence>MGGSEVDVDTGVVHGRVTGIIYPPPDIRAVVDKTAQFVAKNGRAFERKIAGEVISAKFSFLKTGDPYHAYYEHKVEDFERQLNEPEKPAEPEKPVEVAAPAPVPEPEGVAVEVVERKPVEAVVGKALRNLSESDKKRPPAEEQFKQKHPTLTAQDQEIMYLTAQFTAVGGKAFLSGLATREQRNPQFDFINPVHPLFAYFTFLVESYAKILTAKAQRGKKANPLLERLDEGVDRMSVLDRCVHKLEFMRIENEAKQKEEAESDAERLAYMQIDWHDFVIVETIVFDDSDLVTDGTNPYYLEDDPTTQATSAPSAAAAEPDDMDMDMDMDDEQPSELKVVENYVPKAAASSGASVNMMSVDGHAVSTADANEHMRILLMAPKYREETQRHLNKQKESPFAPGAAIADNFKRFASKRSDIFSSSAEEEAKLTAAMASNAPPSQDDTGDANEEAASGYLPVQTRSQAPIAYHIQPPRPGGMVPPPPTSMPPPPPMGMMPPPPPMGMLPPGGMMPPPPPPHLMGMVPPPPAMQPPPPIEEPAAKRQRVDGVILMPENEFAEAYPAPIRLHVQVANEPENPNGWSLHGQVLTLEVDIRASVRELKQFVFEHTKMPIAKQQVKAPIVGFLKDSLSFAHYNMYTDLVLELSARQRGGRR</sequence>
<evidence type="ECO:0000256" key="1">
    <source>
        <dbReference type="ARBA" id="ARBA00004123"/>
    </source>
</evidence>
<dbReference type="PANTHER" id="PTHR15316">
    <property type="entry name" value="SPLICEOSOME ASSOCIATED PROTEIN 114/SWAP SPLICING FACTOR-RELATED"/>
    <property type="match status" value="1"/>
</dbReference>
<dbReference type="InterPro" id="IPR035967">
    <property type="entry name" value="SWAP/Surp_sf"/>
</dbReference>
<evidence type="ECO:0000256" key="2">
    <source>
        <dbReference type="ARBA" id="ARBA00022664"/>
    </source>
</evidence>
<dbReference type="EMBL" id="JH767176">
    <property type="protein sequence ID" value="EQC30325.1"/>
    <property type="molecule type" value="Genomic_DNA"/>
</dbReference>
<dbReference type="InterPro" id="IPR000626">
    <property type="entry name" value="Ubiquitin-like_dom"/>
</dbReference>
<dbReference type="Pfam" id="PF12230">
    <property type="entry name" value="PRP21_like_P"/>
    <property type="match status" value="1"/>
</dbReference>
<keyword evidence="3" id="KW-0747">Spliceosome</keyword>
<feature type="domain" description="SURP motif" evidence="9">
    <location>
        <begin position="30"/>
        <end position="71"/>
    </location>
</feature>
<evidence type="ECO:0000256" key="3">
    <source>
        <dbReference type="ARBA" id="ARBA00022728"/>
    </source>
</evidence>
<dbReference type="InParanoid" id="T0Q9Z9"/>
<evidence type="ECO:0000259" key="8">
    <source>
        <dbReference type="PROSITE" id="PS50053"/>
    </source>
</evidence>
<dbReference type="PANTHER" id="PTHR15316:SF1">
    <property type="entry name" value="SPLICING FACTOR 3A SUBUNIT 1"/>
    <property type="match status" value="1"/>
</dbReference>
<keyword evidence="6" id="KW-0539">Nucleus</keyword>
<gene>
    <name evidence="10" type="ORF">SDRG_11902</name>
</gene>
<dbReference type="PROSITE" id="PS50128">
    <property type="entry name" value="SURP"/>
    <property type="match status" value="2"/>
</dbReference>
<keyword evidence="2" id="KW-0507">mRNA processing</keyword>
<evidence type="ECO:0000256" key="6">
    <source>
        <dbReference type="ARBA" id="ARBA00023242"/>
    </source>
</evidence>
<dbReference type="InterPro" id="IPR022030">
    <property type="entry name" value="SF3A1_dom"/>
</dbReference>
<dbReference type="FunFam" id="1.10.10.790:FF:000002">
    <property type="entry name" value="Splicing factor 3A subunit 1"/>
    <property type="match status" value="1"/>
</dbReference>
<accession>T0Q9Z9</accession>
<dbReference type="Proteomes" id="UP000030762">
    <property type="component" value="Unassembled WGS sequence"/>
</dbReference>
<dbReference type="InterPro" id="IPR000061">
    <property type="entry name" value="Surp"/>
</dbReference>
<dbReference type="Gene3D" id="1.10.10.790">
    <property type="entry name" value="Surp module"/>
    <property type="match status" value="2"/>
</dbReference>
<dbReference type="InterPro" id="IPR029071">
    <property type="entry name" value="Ubiquitin-like_domsf"/>
</dbReference>
<evidence type="ECO:0000256" key="4">
    <source>
        <dbReference type="ARBA" id="ARBA00022737"/>
    </source>
</evidence>
<dbReference type="eggNOG" id="KOG0007">
    <property type="taxonomic scope" value="Eukaryota"/>
</dbReference>
<dbReference type="PROSITE" id="PS50053">
    <property type="entry name" value="UBIQUITIN_2"/>
    <property type="match status" value="1"/>
</dbReference>
<feature type="compositionally biased region" description="Basic and acidic residues" evidence="7">
    <location>
        <begin position="81"/>
        <end position="95"/>
    </location>
</feature>
<dbReference type="SUPFAM" id="SSF109905">
    <property type="entry name" value="Surp module (SWAP domain)"/>
    <property type="match status" value="2"/>
</dbReference>
<keyword evidence="11" id="KW-1185">Reference proteome</keyword>
<feature type="region of interest" description="Disordered" evidence="7">
    <location>
        <begin position="299"/>
        <end position="323"/>
    </location>
</feature>
<dbReference type="CDD" id="cd01800">
    <property type="entry name" value="Ubl_SF3a120"/>
    <property type="match status" value="1"/>
</dbReference>
<dbReference type="InterPro" id="IPR045146">
    <property type="entry name" value="SF3A1"/>
</dbReference>
<feature type="compositionally biased region" description="Basic and acidic residues" evidence="7">
    <location>
        <begin position="131"/>
        <end position="145"/>
    </location>
</feature>
<dbReference type="GO" id="GO:0071004">
    <property type="term" value="C:U2-type prespliceosome"/>
    <property type="evidence" value="ECO:0007669"/>
    <property type="project" value="TreeGrafter"/>
</dbReference>
<dbReference type="STRING" id="1156394.T0Q9Z9"/>
<dbReference type="PROSITE" id="PS50007">
    <property type="entry name" value="PIPLC_X_DOMAIN"/>
    <property type="match status" value="1"/>
</dbReference>
<dbReference type="GO" id="GO:0000381">
    <property type="term" value="P:regulation of alternative mRNA splicing, via spliceosome"/>
    <property type="evidence" value="ECO:0007669"/>
    <property type="project" value="TreeGrafter"/>
</dbReference>
<name>T0Q9Z9_SAPDV</name>
<keyword evidence="4" id="KW-0677">Repeat</keyword>
<dbReference type="GO" id="GO:0071013">
    <property type="term" value="C:catalytic step 2 spliceosome"/>
    <property type="evidence" value="ECO:0007669"/>
    <property type="project" value="TreeGrafter"/>
</dbReference>
<feature type="domain" description="Ubiquitin-like" evidence="8">
    <location>
        <begin position="563"/>
        <end position="650"/>
    </location>
</feature>
<dbReference type="OMA" id="HAYYRHR"/>
<dbReference type="GO" id="GO:0003723">
    <property type="term" value="F:RNA binding"/>
    <property type="evidence" value="ECO:0007669"/>
    <property type="project" value="InterPro"/>
</dbReference>
<dbReference type="SMART" id="SM00648">
    <property type="entry name" value="SWAP"/>
    <property type="match status" value="2"/>
</dbReference>
<feature type="region of interest" description="Disordered" evidence="7">
    <location>
        <begin position="130"/>
        <end position="149"/>
    </location>
</feature>
<dbReference type="OrthoDB" id="447637at2759"/>
<feature type="region of interest" description="Disordered" evidence="7">
    <location>
        <begin position="81"/>
        <end position="102"/>
    </location>
</feature>
<evidence type="ECO:0000313" key="10">
    <source>
        <dbReference type="EMBL" id="EQC30325.1"/>
    </source>
</evidence>
<evidence type="ECO:0000259" key="9">
    <source>
        <dbReference type="PROSITE" id="PS50128"/>
    </source>
</evidence>
<dbReference type="SUPFAM" id="SSF54236">
    <property type="entry name" value="Ubiquitin-like"/>
    <property type="match status" value="1"/>
</dbReference>
<proteinExistence type="predicted"/>
<dbReference type="GO" id="GO:0005686">
    <property type="term" value="C:U2 snRNP"/>
    <property type="evidence" value="ECO:0007669"/>
    <property type="project" value="TreeGrafter"/>
</dbReference>
<keyword evidence="5" id="KW-0508">mRNA splicing</keyword>
<evidence type="ECO:0000313" key="11">
    <source>
        <dbReference type="Proteomes" id="UP000030762"/>
    </source>
</evidence>
<feature type="domain" description="SURP motif" evidence="9">
    <location>
        <begin position="158"/>
        <end position="200"/>
    </location>
</feature>
<dbReference type="AlphaFoldDB" id="T0Q9Z9"/>
<evidence type="ECO:0008006" key="12">
    <source>
        <dbReference type="Google" id="ProtNLM"/>
    </source>
</evidence>
<reference evidence="10 11" key="1">
    <citation type="submission" date="2012-04" db="EMBL/GenBank/DDBJ databases">
        <title>The Genome Sequence of Saprolegnia declina VS20.</title>
        <authorList>
            <consortium name="The Broad Institute Genome Sequencing Platform"/>
            <person name="Russ C."/>
            <person name="Nusbaum C."/>
            <person name="Tyler B."/>
            <person name="van West P."/>
            <person name="Dieguez-Uribeondo J."/>
            <person name="de Bruijn I."/>
            <person name="Tripathy S."/>
            <person name="Jiang R."/>
            <person name="Young S.K."/>
            <person name="Zeng Q."/>
            <person name="Gargeya S."/>
            <person name="Fitzgerald M."/>
            <person name="Haas B."/>
            <person name="Abouelleil A."/>
            <person name="Alvarado L."/>
            <person name="Arachchi H.M."/>
            <person name="Berlin A."/>
            <person name="Chapman S.B."/>
            <person name="Goldberg J."/>
            <person name="Griggs A."/>
            <person name="Gujja S."/>
            <person name="Hansen M."/>
            <person name="Howarth C."/>
            <person name="Imamovic A."/>
            <person name="Larimer J."/>
            <person name="McCowen C."/>
            <person name="Montmayeur A."/>
            <person name="Murphy C."/>
            <person name="Neiman D."/>
            <person name="Pearson M."/>
            <person name="Priest M."/>
            <person name="Roberts A."/>
            <person name="Saif S."/>
            <person name="Shea T."/>
            <person name="Sisk P."/>
            <person name="Sykes S."/>
            <person name="Wortman J."/>
            <person name="Nusbaum C."/>
            <person name="Birren B."/>
        </authorList>
    </citation>
    <scope>NUCLEOTIDE SEQUENCE [LARGE SCALE GENOMIC DNA]</scope>
    <source>
        <strain evidence="10 11">VS20</strain>
    </source>
</reference>